<dbReference type="EMBL" id="JAWQEG010000585">
    <property type="protein sequence ID" value="KAK3888118.1"/>
    <property type="molecule type" value="Genomic_DNA"/>
</dbReference>
<comment type="caution">
    <text evidence="2">The sequence shown here is derived from an EMBL/GenBank/DDBJ whole genome shotgun (WGS) entry which is preliminary data.</text>
</comment>
<protein>
    <submittedName>
        <fullName evidence="2">Uncharacterized protein</fullName>
    </submittedName>
</protein>
<dbReference type="Proteomes" id="UP001286313">
    <property type="component" value="Unassembled WGS sequence"/>
</dbReference>
<evidence type="ECO:0000256" key="1">
    <source>
        <dbReference type="SAM" id="MobiDB-lite"/>
    </source>
</evidence>
<evidence type="ECO:0000313" key="3">
    <source>
        <dbReference type="Proteomes" id="UP001286313"/>
    </source>
</evidence>
<gene>
    <name evidence="2" type="ORF">Pcinc_007800</name>
</gene>
<feature type="region of interest" description="Disordered" evidence="1">
    <location>
        <begin position="1"/>
        <end position="71"/>
    </location>
</feature>
<reference evidence="2" key="1">
    <citation type="submission" date="2023-10" db="EMBL/GenBank/DDBJ databases">
        <title>Genome assemblies of two species of porcelain crab, Petrolisthes cinctipes and Petrolisthes manimaculis (Anomura: Porcellanidae).</title>
        <authorList>
            <person name="Angst P."/>
        </authorList>
    </citation>
    <scope>NUCLEOTIDE SEQUENCE</scope>
    <source>
        <strain evidence="2">PB745_01</strain>
        <tissue evidence="2">Gill</tissue>
    </source>
</reference>
<keyword evidence="3" id="KW-1185">Reference proteome</keyword>
<accession>A0AAE1G7R4</accession>
<name>A0AAE1G7R4_PETCI</name>
<sequence>MAPGNADKNRDTKGEMWTREKTILTHPNYPDPSRPPRPILTTPTHPDYPDPSRLPRPILTTLIHPDYPDPS</sequence>
<dbReference type="AlphaFoldDB" id="A0AAE1G7R4"/>
<evidence type="ECO:0000313" key="2">
    <source>
        <dbReference type="EMBL" id="KAK3888118.1"/>
    </source>
</evidence>
<feature type="compositionally biased region" description="Basic and acidic residues" evidence="1">
    <location>
        <begin position="7"/>
        <end position="23"/>
    </location>
</feature>
<feature type="compositionally biased region" description="Pro residues" evidence="1">
    <location>
        <begin position="29"/>
        <end position="38"/>
    </location>
</feature>
<proteinExistence type="predicted"/>
<organism evidence="2 3">
    <name type="scientific">Petrolisthes cinctipes</name>
    <name type="common">Flat porcelain crab</name>
    <dbReference type="NCBI Taxonomy" id="88211"/>
    <lineage>
        <taxon>Eukaryota</taxon>
        <taxon>Metazoa</taxon>
        <taxon>Ecdysozoa</taxon>
        <taxon>Arthropoda</taxon>
        <taxon>Crustacea</taxon>
        <taxon>Multicrustacea</taxon>
        <taxon>Malacostraca</taxon>
        <taxon>Eumalacostraca</taxon>
        <taxon>Eucarida</taxon>
        <taxon>Decapoda</taxon>
        <taxon>Pleocyemata</taxon>
        <taxon>Anomura</taxon>
        <taxon>Galatheoidea</taxon>
        <taxon>Porcellanidae</taxon>
        <taxon>Petrolisthes</taxon>
    </lineage>
</organism>